<dbReference type="Pfam" id="PF00072">
    <property type="entry name" value="Response_reg"/>
    <property type="match status" value="1"/>
</dbReference>
<dbReference type="Proteomes" id="UP000245845">
    <property type="component" value="Unassembled WGS sequence"/>
</dbReference>
<dbReference type="EMBL" id="QGDL01000001">
    <property type="protein sequence ID" value="PWJ31946.1"/>
    <property type="molecule type" value="Genomic_DNA"/>
</dbReference>
<dbReference type="GO" id="GO:0005737">
    <property type="term" value="C:cytoplasm"/>
    <property type="evidence" value="ECO:0007669"/>
    <property type="project" value="UniProtKB-SubCell"/>
</dbReference>
<proteinExistence type="predicted"/>
<dbReference type="SUPFAM" id="SSF46689">
    <property type="entry name" value="Homeodomain-like"/>
    <property type="match status" value="2"/>
</dbReference>
<comment type="function">
    <text evidence="9">May play the central regulatory role in sporulation. It may be an element of the effector pathway responsible for the activation of sporulation genes in response to nutritional stress. Spo0A may act in concert with spo0H (a sigma factor) to control the expression of some genes that are critical to the sporulation process.</text>
</comment>
<evidence type="ECO:0000256" key="8">
    <source>
        <dbReference type="ARBA" id="ARBA00023163"/>
    </source>
</evidence>
<dbReference type="OrthoDB" id="9794370at2"/>
<reference evidence="14 15" key="1">
    <citation type="submission" date="2018-05" db="EMBL/GenBank/DDBJ databases">
        <title>The Hungate 1000. A catalogue of reference genomes from the rumen microbiome.</title>
        <authorList>
            <person name="Kelly W."/>
        </authorList>
    </citation>
    <scope>NUCLEOTIDE SEQUENCE [LARGE SCALE GENOMIC DNA]</scope>
    <source>
        <strain evidence="14 15">NLAE-zl-C242</strain>
    </source>
</reference>
<dbReference type="Pfam" id="PF17853">
    <property type="entry name" value="GGDEF_2"/>
    <property type="match status" value="1"/>
</dbReference>
<feature type="coiled-coil region" evidence="11">
    <location>
        <begin position="198"/>
        <end position="225"/>
    </location>
</feature>
<accession>A0A2Y9B856</accession>
<dbReference type="SMART" id="SM00342">
    <property type="entry name" value="HTH_ARAC"/>
    <property type="match status" value="1"/>
</dbReference>
<sequence length="539" mass="63152">MRVLVVEDDFIVRKGIILSLEWEKEGFEICGEAANGIQGFQKVKETHPDIILTDIRMPGEDGLAFSQKVRDAYPAIKIVILSGYDDFAYAKQALKIGVFEYLLKPVDADELLSVVVRLRKEIEKEQRKYKKEVFQQSFVEENYEYVKERFLNILLEEDSSGDEEITHTIEKGRRLGLNFDGPVFQVVLVSVDDFLLLTQNSKEERKELQVQIKETIREVLHLSEKDMVFLDKRAHFIVLLQYERANATNIIPLYQKIKEKHGFYVTISIGRVKEHVYEIQSSYREALQALRSRPYLSGEHVIQYTDGMKPGKGMFLNIQKRENELIQKLLRYDGDGVLSVIQGIFDEALEKHTDLEKLKTACIRVWMIAVSNLEEMSINPEILPEGNYDYLQEIDKYESFETLRRQMLRFGRQISELLASTEGHKYNAIIQKSIQYIENHFSEEIRVEQIVSRLYITPNYFSQVFKSQTGMNFSDYLNQYRVERAKEYLNNLDLKIYQVAEKCGYQNYKYFNTVFKKYAGCSPKEYRNRLSWKNDGGNK</sequence>
<dbReference type="SUPFAM" id="SSF52172">
    <property type="entry name" value="CheY-like"/>
    <property type="match status" value="1"/>
</dbReference>
<evidence type="ECO:0000256" key="7">
    <source>
        <dbReference type="ARBA" id="ARBA00023125"/>
    </source>
</evidence>
<organism evidence="14 15">
    <name type="scientific">Faecalicatena orotica</name>
    <dbReference type="NCBI Taxonomy" id="1544"/>
    <lineage>
        <taxon>Bacteria</taxon>
        <taxon>Bacillati</taxon>
        <taxon>Bacillota</taxon>
        <taxon>Clostridia</taxon>
        <taxon>Lachnospirales</taxon>
        <taxon>Lachnospiraceae</taxon>
        <taxon>Faecalicatena</taxon>
    </lineage>
</organism>
<dbReference type="PANTHER" id="PTHR42713:SF3">
    <property type="entry name" value="TRANSCRIPTIONAL REGULATORY PROTEIN HPTR"/>
    <property type="match status" value="1"/>
</dbReference>
<keyword evidence="11" id="KW-0175">Coiled coil</keyword>
<dbReference type="PRINTS" id="PR00032">
    <property type="entry name" value="HTHARAC"/>
</dbReference>
<protein>
    <recommendedName>
        <fullName evidence="2">Stage 0 sporulation protein A homolog</fullName>
    </recommendedName>
</protein>
<evidence type="ECO:0000256" key="10">
    <source>
        <dbReference type="PROSITE-ProRule" id="PRU00169"/>
    </source>
</evidence>
<keyword evidence="7" id="KW-0238">DNA-binding</keyword>
<dbReference type="AlphaFoldDB" id="A0A2Y9B856"/>
<evidence type="ECO:0000259" key="13">
    <source>
        <dbReference type="PROSITE" id="PS50110"/>
    </source>
</evidence>
<keyword evidence="15" id="KW-1185">Reference proteome</keyword>
<keyword evidence="4 10" id="KW-0597">Phosphoprotein</keyword>
<dbReference type="CDD" id="cd17536">
    <property type="entry name" value="REC_YesN-like"/>
    <property type="match status" value="1"/>
</dbReference>
<feature type="domain" description="Response regulatory" evidence="13">
    <location>
        <begin position="2"/>
        <end position="119"/>
    </location>
</feature>
<dbReference type="Gene3D" id="3.40.50.2300">
    <property type="match status" value="1"/>
</dbReference>
<dbReference type="PROSITE" id="PS00041">
    <property type="entry name" value="HTH_ARAC_FAMILY_1"/>
    <property type="match status" value="1"/>
</dbReference>
<dbReference type="PROSITE" id="PS50110">
    <property type="entry name" value="RESPONSE_REGULATORY"/>
    <property type="match status" value="1"/>
</dbReference>
<dbReference type="InterPro" id="IPR011006">
    <property type="entry name" value="CheY-like_superfamily"/>
</dbReference>
<dbReference type="InterPro" id="IPR051552">
    <property type="entry name" value="HptR"/>
</dbReference>
<name>A0A2Y9B856_9FIRM</name>
<feature type="domain" description="HTH araC/xylS-type" evidence="12">
    <location>
        <begin position="431"/>
        <end position="529"/>
    </location>
</feature>
<evidence type="ECO:0000256" key="6">
    <source>
        <dbReference type="ARBA" id="ARBA00023015"/>
    </source>
</evidence>
<dbReference type="SMART" id="SM00448">
    <property type="entry name" value="REC"/>
    <property type="match status" value="1"/>
</dbReference>
<keyword evidence="6" id="KW-0805">Transcription regulation</keyword>
<dbReference type="InterPro" id="IPR009057">
    <property type="entry name" value="Homeodomain-like_sf"/>
</dbReference>
<dbReference type="PANTHER" id="PTHR42713">
    <property type="entry name" value="HISTIDINE KINASE-RELATED"/>
    <property type="match status" value="1"/>
</dbReference>
<evidence type="ECO:0000256" key="11">
    <source>
        <dbReference type="SAM" id="Coils"/>
    </source>
</evidence>
<evidence type="ECO:0000256" key="5">
    <source>
        <dbReference type="ARBA" id="ARBA00023012"/>
    </source>
</evidence>
<keyword evidence="5" id="KW-0902">Two-component regulatory system</keyword>
<dbReference type="RefSeq" id="WP_109729323.1">
    <property type="nucleotide sequence ID" value="NZ_BAAACK010000007.1"/>
</dbReference>
<dbReference type="GO" id="GO:0003700">
    <property type="term" value="F:DNA-binding transcription factor activity"/>
    <property type="evidence" value="ECO:0007669"/>
    <property type="project" value="InterPro"/>
</dbReference>
<evidence type="ECO:0000313" key="14">
    <source>
        <dbReference type="EMBL" id="PWJ31946.1"/>
    </source>
</evidence>
<evidence type="ECO:0000256" key="1">
    <source>
        <dbReference type="ARBA" id="ARBA00004496"/>
    </source>
</evidence>
<evidence type="ECO:0000256" key="3">
    <source>
        <dbReference type="ARBA" id="ARBA00022490"/>
    </source>
</evidence>
<dbReference type="PROSITE" id="PS01124">
    <property type="entry name" value="HTH_ARAC_FAMILY_2"/>
    <property type="match status" value="1"/>
</dbReference>
<evidence type="ECO:0000259" key="12">
    <source>
        <dbReference type="PROSITE" id="PS01124"/>
    </source>
</evidence>
<dbReference type="InterPro" id="IPR018062">
    <property type="entry name" value="HTH_AraC-typ_CS"/>
</dbReference>
<dbReference type="InterPro" id="IPR041522">
    <property type="entry name" value="CdaR_GGDEF"/>
</dbReference>
<dbReference type="GO" id="GO:0043565">
    <property type="term" value="F:sequence-specific DNA binding"/>
    <property type="evidence" value="ECO:0007669"/>
    <property type="project" value="InterPro"/>
</dbReference>
<dbReference type="InterPro" id="IPR020449">
    <property type="entry name" value="Tscrpt_reg_AraC-type_HTH"/>
</dbReference>
<evidence type="ECO:0000256" key="4">
    <source>
        <dbReference type="ARBA" id="ARBA00022553"/>
    </source>
</evidence>
<dbReference type="Gene3D" id="1.10.10.60">
    <property type="entry name" value="Homeodomain-like"/>
    <property type="match status" value="2"/>
</dbReference>
<evidence type="ECO:0000256" key="9">
    <source>
        <dbReference type="ARBA" id="ARBA00024867"/>
    </source>
</evidence>
<gene>
    <name evidence="14" type="ORF">A8806_101233</name>
</gene>
<keyword evidence="3" id="KW-0963">Cytoplasm</keyword>
<dbReference type="InterPro" id="IPR001789">
    <property type="entry name" value="Sig_transdc_resp-reg_receiver"/>
</dbReference>
<evidence type="ECO:0000313" key="15">
    <source>
        <dbReference type="Proteomes" id="UP000245845"/>
    </source>
</evidence>
<comment type="subcellular location">
    <subcellularLocation>
        <location evidence="1">Cytoplasm</location>
    </subcellularLocation>
</comment>
<dbReference type="GO" id="GO:0000160">
    <property type="term" value="P:phosphorelay signal transduction system"/>
    <property type="evidence" value="ECO:0007669"/>
    <property type="project" value="UniProtKB-KW"/>
</dbReference>
<feature type="modified residue" description="4-aspartylphosphate" evidence="10">
    <location>
        <position position="54"/>
    </location>
</feature>
<evidence type="ECO:0000256" key="2">
    <source>
        <dbReference type="ARBA" id="ARBA00018672"/>
    </source>
</evidence>
<keyword evidence="8" id="KW-0804">Transcription</keyword>
<dbReference type="InterPro" id="IPR018060">
    <property type="entry name" value="HTH_AraC"/>
</dbReference>
<dbReference type="Pfam" id="PF12833">
    <property type="entry name" value="HTH_18"/>
    <property type="match status" value="1"/>
</dbReference>
<comment type="caution">
    <text evidence="14">The sequence shown here is derived from an EMBL/GenBank/DDBJ whole genome shotgun (WGS) entry which is preliminary data.</text>
</comment>